<dbReference type="InterPro" id="IPR011048">
    <property type="entry name" value="Haem_d1_sf"/>
</dbReference>
<keyword evidence="4" id="KW-1185">Reference proteome</keyword>
<accession>A0A6C0RF25</accession>
<dbReference type="Gene3D" id="2.60.40.10">
    <property type="entry name" value="Immunoglobulins"/>
    <property type="match status" value="1"/>
</dbReference>
<feature type="chain" id="PRO_5025447842" evidence="1">
    <location>
        <begin position="23"/>
        <end position="436"/>
    </location>
</feature>
<organism evidence="3 4">
    <name type="scientific">Draconibacterium halophilum</name>
    <dbReference type="NCBI Taxonomy" id="2706887"/>
    <lineage>
        <taxon>Bacteria</taxon>
        <taxon>Pseudomonadati</taxon>
        <taxon>Bacteroidota</taxon>
        <taxon>Bacteroidia</taxon>
        <taxon>Marinilabiliales</taxon>
        <taxon>Prolixibacteraceae</taxon>
        <taxon>Draconibacterium</taxon>
    </lineage>
</organism>
<keyword evidence="1" id="KW-0732">Signal</keyword>
<sequence length="436" mass="48244">MKNRFKILMFLAVLAIAFTACDDDESLDITLGFSFSPEENIQVGDTVYFTNNSLSNMDVVYTWDMGDGTTLNDESVEHVYSEPGIYDVTLSVKEGQSEKYVSQQINVDANLAYIVNAGSWSGDKSTITAYNKYTDKVVNQYYNSANGLDITSNIQFAYNYNGEIYMTGNTADQIFWVDAKTFEQTENGITDQIVSPRNCQALGDYLYVSCWGGAVYADPTLSYIAKVDLTTNEVVTTIPVHYGPEGLAIVGNKLYAALNYTNRVAVVDLDTEEVSYIDLPEGNIPSYFEKDEQNNLYINLGVAYGDETTQTGIGYINTSTDEFEAKYDLEGVSSMNYVDVFEFNDDFSKLYIVTTGGYGMPGGVSVFDVASKSFEAEKFIDGVNGLNGLGYYDNKLFCFFSDNVTSNGSVITYSSDGTELNEYETGIAPFMLLDVE</sequence>
<dbReference type="SMART" id="SM00089">
    <property type="entry name" value="PKD"/>
    <property type="match status" value="1"/>
</dbReference>
<dbReference type="KEGG" id="drc:G0Q07_15330"/>
<gene>
    <name evidence="3" type="ORF">G0Q07_15330</name>
</gene>
<evidence type="ECO:0000256" key="1">
    <source>
        <dbReference type="SAM" id="SignalP"/>
    </source>
</evidence>
<dbReference type="Gene3D" id="2.130.10.10">
    <property type="entry name" value="YVTN repeat-like/Quinoprotein amine dehydrogenase"/>
    <property type="match status" value="1"/>
</dbReference>
<dbReference type="EMBL" id="CP048409">
    <property type="protein sequence ID" value="QIA09000.1"/>
    <property type="molecule type" value="Genomic_DNA"/>
</dbReference>
<dbReference type="PANTHER" id="PTHR47197:SF3">
    <property type="entry name" value="DIHYDRO-HEME D1 DEHYDROGENASE"/>
    <property type="match status" value="1"/>
</dbReference>
<proteinExistence type="predicted"/>
<protein>
    <submittedName>
        <fullName evidence="3">PKD domain-containing protein</fullName>
    </submittedName>
</protein>
<dbReference type="InterPro" id="IPR051200">
    <property type="entry name" value="Host-pathogen_enzymatic-act"/>
</dbReference>
<dbReference type="SUPFAM" id="SSF51004">
    <property type="entry name" value="C-terminal (heme d1) domain of cytochrome cd1-nitrite reductase"/>
    <property type="match status" value="1"/>
</dbReference>
<evidence type="ECO:0000259" key="2">
    <source>
        <dbReference type="PROSITE" id="PS50093"/>
    </source>
</evidence>
<dbReference type="RefSeq" id="WP_163347757.1">
    <property type="nucleotide sequence ID" value="NZ_CP048409.1"/>
</dbReference>
<dbReference type="InterPro" id="IPR015943">
    <property type="entry name" value="WD40/YVTN_repeat-like_dom_sf"/>
</dbReference>
<dbReference type="AlphaFoldDB" id="A0A6C0RF25"/>
<dbReference type="PROSITE" id="PS51257">
    <property type="entry name" value="PROKAR_LIPOPROTEIN"/>
    <property type="match status" value="1"/>
</dbReference>
<dbReference type="Proteomes" id="UP000474630">
    <property type="component" value="Chromosome"/>
</dbReference>
<evidence type="ECO:0000313" key="4">
    <source>
        <dbReference type="Proteomes" id="UP000474630"/>
    </source>
</evidence>
<dbReference type="PANTHER" id="PTHR47197">
    <property type="entry name" value="PROTEIN NIRF"/>
    <property type="match status" value="1"/>
</dbReference>
<reference evidence="3 4" key="1">
    <citation type="submission" date="2020-02" db="EMBL/GenBank/DDBJ databases">
        <title>Genome sequencing for Draconibacterium sp. strain M1.</title>
        <authorList>
            <person name="Park S.-J."/>
        </authorList>
    </citation>
    <scope>NUCLEOTIDE SEQUENCE [LARGE SCALE GENOMIC DNA]</scope>
    <source>
        <strain evidence="3 4">M1</strain>
    </source>
</reference>
<evidence type="ECO:0000313" key="3">
    <source>
        <dbReference type="EMBL" id="QIA09000.1"/>
    </source>
</evidence>
<feature type="domain" description="PKD" evidence="2">
    <location>
        <begin position="43"/>
        <end position="114"/>
    </location>
</feature>
<dbReference type="PROSITE" id="PS50093">
    <property type="entry name" value="PKD"/>
    <property type="match status" value="1"/>
</dbReference>
<dbReference type="Pfam" id="PF18911">
    <property type="entry name" value="PKD_4"/>
    <property type="match status" value="1"/>
</dbReference>
<dbReference type="InterPro" id="IPR022409">
    <property type="entry name" value="PKD/Chitinase_dom"/>
</dbReference>
<name>A0A6C0RF25_9BACT</name>
<dbReference type="InterPro" id="IPR013783">
    <property type="entry name" value="Ig-like_fold"/>
</dbReference>
<dbReference type="InterPro" id="IPR000601">
    <property type="entry name" value="PKD_dom"/>
</dbReference>
<feature type="signal peptide" evidence="1">
    <location>
        <begin position="1"/>
        <end position="22"/>
    </location>
</feature>